<keyword evidence="2" id="KW-1185">Reference proteome</keyword>
<organism evidence="1 2">
    <name type="scientific">Rugamonas rubra</name>
    <dbReference type="NCBI Taxonomy" id="758825"/>
    <lineage>
        <taxon>Bacteria</taxon>
        <taxon>Pseudomonadati</taxon>
        <taxon>Pseudomonadota</taxon>
        <taxon>Betaproteobacteria</taxon>
        <taxon>Burkholderiales</taxon>
        <taxon>Oxalobacteraceae</taxon>
        <taxon>Telluria group</taxon>
        <taxon>Rugamonas</taxon>
    </lineage>
</organism>
<name>A0A1I4TD44_9BURK</name>
<evidence type="ECO:0000313" key="2">
    <source>
        <dbReference type="Proteomes" id="UP000199470"/>
    </source>
</evidence>
<dbReference type="STRING" id="758825.SAMN02982985_05168"/>
<proteinExistence type="predicted"/>
<gene>
    <name evidence="1" type="ORF">SAMN02982985_05168</name>
</gene>
<evidence type="ECO:0000313" key="1">
    <source>
        <dbReference type="EMBL" id="SFM74477.1"/>
    </source>
</evidence>
<dbReference type="EMBL" id="FOTW01000030">
    <property type="protein sequence ID" value="SFM74477.1"/>
    <property type="molecule type" value="Genomic_DNA"/>
</dbReference>
<reference evidence="1 2" key="1">
    <citation type="submission" date="2016-10" db="EMBL/GenBank/DDBJ databases">
        <authorList>
            <person name="de Groot N.N."/>
        </authorList>
    </citation>
    <scope>NUCLEOTIDE SEQUENCE [LARGE SCALE GENOMIC DNA]</scope>
    <source>
        <strain evidence="1 2">ATCC 43154</strain>
    </source>
</reference>
<accession>A0A1I4TD44</accession>
<protein>
    <submittedName>
        <fullName evidence="1">Uncharacterized protein</fullName>
    </submittedName>
</protein>
<sequence length="410" mass="42873">MTHQPSTPADAAKANHTFAPDVAQMSARPSVPVSADCRCMLADGRVLTITASRRPRANRADVKCALHGAPALAERVQEVVRLARHTEARFDSRDQVVLSMDLLPAAGERGWELAAVLADRMVRGEYRSGANELYAQGWSDAWHLGRVSGRSSLAIASLRRHLAAQAVAAPAAATGSPTAAAGEPASIGIIAGGDGDSDGAAETDAIAALPAVLRIDHLGALSGHSDPASAVSTARAWFPLHSGGVNDALGWVDVSVYPIVASGGDEEDTIAAPGLDASSQLALRQALVGARHFDGRGLGRWRTVVRFGQPRFEGNSYQLALVMADRLARGREFVPRGRLIASGCSSAWHAGRVETVEGLEAKTALILRQVVEGDRVLLPKEWQAGLPAGFAAAVKGRGASVACIERIGVI</sequence>
<dbReference type="AlphaFoldDB" id="A0A1I4TD44"/>
<dbReference type="Proteomes" id="UP000199470">
    <property type="component" value="Unassembled WGS sequence"/>
</dbReference>